<dbReference type="EMBL" id="MNBE01000313">
    <property type="protein sequence ID" value="OKP10543.1"/>
    <property type="molecule type" value="Genomic_DNA"/>
</dbReference>
<dbReference type="Proteomes" id="UP000186955">
    <property type="component" value="Unassembled WGS sequence"/>
</dbReference>
<keyword evidence="2" id="KW-1185">Reference proteome</keyword>
<name>A0A1Q5UDK8_9EURO</name>
<gene>
    <name evidence="1" type="ORF">PENSUB_3846</name>
</gene>
<sequence>MSGVWLPMELCFKIIKNVYDPSTLFTFRLANRAWNSAASKQFEHIAYLSLDPKTQENLRMRLITKETKDSTKGIVICVPESDYFVLRTSAGSTKKTSKTNNNLSVLRDLVENKVPELNNLVHMAVHFRPPPKALGLYEADTWFKDWTGGALAPLPAYSGQGSDSRRVWDPAAPQHTRWILEMMKAKSLKLAYVGPGVWPPTDESQWRDFVPPNFWILPAMFTLRHLSLTCWGFYMVEWTRFGNYVGRDRILLPNLESLELGGCTFISDLELNWILAHKNTLRSRKFDDCAIIYCLQMGLDNDFANLSRATRVETKGNMRLQLFHSQWQEWFHKFRAGLPHLNDFQFGSSRIHAPGEQGPPAEFFQSERVKGPRFEQKPKFLMGLFPDGYLEMKQNLIIAPWIVDPVARTYKKRPTCDKADVVALRLLLKHTKQLGVEENATSDHAGYVQNLLGHIKPLEQA</sequence>
<reference evidence="1 2" key="1">
    <citation type="submission" date="2016-10" db="EMBL/GenBank/DDBJ databases">
        <title>Genome sequence of the ascomycete fungus Penicillium subrubescens.</title>
        <authorList>
            <person name="De Vries R.P."/>
            <person name="Peng M."/>
            <person name="Dilokpimol A."/>
            <person name="Hilden K."/>
            <person name="Makela M.R."/>
            <person name="Grigoriev I."/>
            <person name="Riley R."/>
            <person name="Granchi Z."/>
        </authorList>
    </citation>
    <scope>NUCLEOTIDE SEQUENCE [LARGE SCALE GENOMIC DNA]</scope>
    <source>
        <strain evidence="1 2">CBS 132785</strain>
    </source>
</reference>
<dbReference type="PANTHER" id="PTHR42057:SF2">
    <property type="entry name" value="F-BOX DOMAIN PROTEIN (AFU_ORTHOLOGUE AFUA_4G00200)-RELATED"/>
    <property type="match status" value="1"/>
</dbReference>
<dbReference type="AlphaFoldDB" id="A0A1Q5UDK8"/>
<proteinExistence type="predicted"/>
<accession>A0A1Q5UDK8</accession>
<evidence type="ECO:0008006" key="3">
    <source>
        <dbReference type="Google" id="ProtNLM"/>
    </source>
</evidence>
<evidence type="ECO:0000313" key="1">
    <source>
        <dbReference type="EMBL" id="OKP10543.1"/>
    </source>
</evidence>
<evidence type="ECO:0000313" key="2">
    <source>
        <dbReference type="Proteomes" id="UP000186955"/>
    </source>
</evidence>
<organism evidence="1 2">
    <name type="scientific">Penicillium subrubescens</name>
    <dbReference type="NCBI Taxonomy" id="1316194"/>
    <lineage>
        <taxon>Eukaryota</taxon>
        <taxon>Fungi</taxon>
        <taxon>Dikarya</taxon>
        <taxon>Ascomycota</taxon>
        <taxon>Pezizomycotina</taxon>
        <taxon>Eurotiomycetes</taxon>
        <taxon>Eurotiomycetidae</taxon>
        <taxon>Eurotiales</taxon>
        <taxon>Aspergillaceae</taxon>
        <taxon>Penicillium</taxon>
    </lineage>
</organism>
<protein>
    <recommendedName>
        <fullName evidence="3">F-box domain-containing protein</fullName>
    </recommendedName>
</protein>
<dbReference type="PANTHER" id="PTHR42057">
    <property type="entry name" value="F-BOX DOMAIN PROTEIN (AFU_ORTHOLOGUE AFUA_4G00200)"/>
    <property type="match status" value="1"/>
</dbReference>
<comment type="caution">
    <text evidence="1">The sequence shown here is derived from an EMBL/GenBank/DDBJ whole genome shotgun (WGS) entry which is preliminary data.</text>
</comment>